<feature type="transmembrane region" description="Helical" evidence="8">
    <location>
        <begin position="314"/>
        <end position="334"/>
    </location>
</feature>
<dbReference type="PANTHER" id="PTHR22950:SF458">
    <property type="entry name" value="SODIUM-COUPLED NEUTRAL AMINO ACID TRANSPORTER 11-RELATED"/>
    <property type="match status" value="1"/>
</dbReference>
<evidence type="ECO:0000256" key="2">
    <source>
        <dbReference type="ARBA" id="ARBA00008066"/>
    </source>
</evidence>
<evidence type="ECO:0000256" key="3">
    <source>
        <dbReference type="ARBA" id="ARBA00022448"/>
    </source>
</evidence>
<feature type="transmembrane region" description="Helical" evidence="8">
    <location>
        <begin position="460"/>
        <end position="482"/>
    </location>
</feature>
<keyword evidence="6 8" id="KW-1133">Transmembrane helix</keyword>
<keyword evidence="4 8" id="KW-0812">Transmembrane</keyword>
<dbReference type="Proteomes" id="UP001530377">
    <property type="component" value="Unassembled WGS sequence"/>
</dbReference>
<feature type="transmembrane region" description="Helical" evidence="8">
    <location>
        <begin position="83"/>
        <end position="105"/>
    </location>
</feature>
<evidence type="ECO:0000256" key="5">
    <source>
        <dbReference type="ARBA" id="ARBA00022970"/>
    </source>
</evidence>
<dbReference type="GO" id="GO:0016020">
    <property type="term" value="C:membrane"/>
    <property type="evidence" value="ECO:0007669"/>
    <property type="project" value="UniProtKB-SubCell"/>
</dbReference>
<evidence type="ECO:0000256" key="4">
    <source>
        <dbReference type="ARBA" id="ARBA00022692"/>
    </source>
</evidence>
<evidence type="ECO:0000256" key="1">
    <source>
        <dbReference type="ARBA" id="ARBA00004141"/>
    </source>
</evidence>
<sequence length="629" mass="67766">MTESESAAQRGKLRSNMVFQRNDDEYQIHHSPKSADRTSANRGIRVRRGLNALETEVVLQTGVAAESAIHQTKLSMPKKKSSILGASSNLVNSIVGAGIIGIPYALRMSGLWAGVLLLILVAALTDKSLRLLIEQASFHPRLSHLQVRTFEGLASCPFGKAGSAFVLFNMFIMAYGTMVAYLLIIKDIAQTALGYDHGTHVTERNLAMIATSLAIMLPLSMQRDIASLACTSAFSVVADIVLVVFIAAFSPIRATVAANGGFGEVLKNDGINPTLFIGLGILSMAMACQHSAFNVANSLDNKTRRRWGRITNQSIAISALLCLVLGVCGYLGFLENTQGDVLNSFPHDSMQANVARLLLAFTTFLSYPMESFVARHVLVMLMHPGDMDGTGGFTVENDDRLEAEELGEGDGVDDDAASSGRNVIIEGGGVLCMNRRQIWTGLVYLMTLTPALIFDDIGPVLSLTGAIGGSCISYIGPGLVYLGVNGEEFLQMVGCWLHRWRRARGYTTSNTDADLPTEGNVSLKITHDDGLVSYEIITKGRKPLLYYLGLFPLWTFVAHRGATHMQVKTNAANAVSGGGAAVDVSNVLPSATKFDFAVCFFFIVFGVVSMIAGVISNVYVQVYNLDEVP</sequence>
<keyword evidence="3" id="KW-0813">Transport</keyword>
<protein>
    <recommendedName>
        <fullName evidence="9">Amino acid transporter transmembrane domain-containing protein</fullName>
    </recommendedName>
</protein>
<feature type="transmembrane region" description="Helical" evidence="8">
    <location>
        <begin position="354"/>
        <end position="373"/>
    </location>
</feature>
<dbReference type="EMBL" id="JALLPB020000010">
    <property type="protein sequence ID" value="KAL3826950.1"/>
    <property type="molecule type" value="Genomic_DNA"/>
</dbReference>
<evidence type="ECO:0000256" key="8">
    <source>
        <dbReference type="SAM" id="Phobius"/>
    </source>
</evidence>
<evidence type="ECO:0000259" key="9">
    <source>
        <dbReference type="Pfam" id="PF01490"/>
    </source>
</evidence>
<dbReference type="Pfam" id="PF01490">
    <property type="entry name" value="Aa_trans"/>
    <property type="match status" value="1"/>
</dbReference>
<feature type="transmembrane region" description="Helical" evidence="8">
    <location>
        <begin position="205"/>
        <end position="221"/>
    </location>
</feature>
<feature type="transmembrane region" description="Helical" evidence="8">
    <location>
        <begin position="274"/>
        <end position="293"/>
    </location>
</feature>
<feature type="transmembrane region" description="Helical" evidence="8">
    <location>
        <begin position="233"/>
        <end position="254"/>
    </location>
</feature>
<accession>A0ABD3SR87</accession>
<feature type="transmembrane region" description="Helical" evidence="8">
    <location>
        <begin position="596"/>
        <end position="620"/>
    </location>
</feature>
<name>A0ABD3SR87_9STRA</name>
<feature type="transmembrane region" description="Helical" evidence="8">
    <location>
        <begin position="111"/>
        <end position="133"/>
    </location>
</feature>
<comment type="caution">
    <text evidence="10">The sequence shown here is derived from an EMBL/GenBank/DDBJ whole genome shotgun (WGS) entry which is preliminary data.</text>
</comment>
<keyword evidence="7 8" id="KW-0472">Membrane</keyword>
<comment type="similarity">
    <text evidence="2">Belongs to the amino acid/polyamine transporter 2 family.</text>
</comment>
<feature type="transmembrane region" description="Helical" evidence="8">
    <location>
        <begin position="164"/>
        <end position="185"/>
    </location>
</feature>
<feature type="domain" description="Amino acid transporter transmembrane" evidence="9">
    <location>
        <begin position="80"/>
        <end position="498"/>
    </location>
</feature>
<evidence type="ECO:0000313" key="10">
    <source>
        <dbReference type="EMBL" id="KAL3826950.1"/>
    </source>
</evidence>
<gene>
    <name evidence="10" type="ORF">ACHAXA_000014</name>
</gene>
<keyword evidence="5" id="KW-0029">Amino-acid transport</keyword>
<evidence type="ECO:0000313" key="11">
    <source>
        <dbReference type="Proteomes" id="UP001530377"/>
    </source>
</evidence>
<reference evidence="10 11" key="1">
    <citation type="submission" date="2024-10" db="EMBL/GenBank/DDBJ databases">
        <title>Updated reference genomes for cyclostephanoid diatoms.</title>
        <authorList>
            <person name="Roberts W.R."/>
            <person name="Alverson A.J."/>
        </authorList>
    </citation>
    <scope>NUCLEOTIDE SEQUENCE [LARGE SCALE GENOMIC DNA]</scope>
    <source>
        <strain evidence="10 11">AJA228-03</strain>
    </source>
</reference>
<dbReference type="AlphaFoldDB" id="A0ABD3SR87"/>
<evidence type="ECO:0000256" key="7">
    <source>
        <dbReference type="ARBA" id="ARBA00023136"/>
    </source>
</evidence>
<comment type="subcellular location">
    <subcellularLocation>
        <location evidence="1">Membrane</location>
        <topology evidence="1">Multi-pass membrane protein</topology>
    </subcellularLocation>
</comment>
<feature type="transmembrane region" description="Helical" evidence="8">
    <location>
        <begin position="438"/>
        <end position="454"/>
    </location>
</feature>
<keyword evidence="11" id="KW-1185">Reference proteome</keyword>
<dbReference type="PANTHER" id="PTHR22950">
    <property type="entry name" value="AMINO ACID TRANSPORTER"/>
    <property type="match status" value="1"/>
</dbReference>
<evidence type="ECO:0000256" key="6">
    <source>
        <dbReference type="ARBA" id="ARBA00022989"/>
    </source>
</evidence>
<dbReference type="GO" id="GO:0006865">
    <property type="term" value="P:amino acid transport"/>
    <property type="evidence" value="ECO:0007669"/>
    <property type="project" value="UniProtKB-KW"/>
</dbReference>
<proteinExistence type="inferred from homology"/>
<dbReference type="InterPro" id="IPR013057">
    <property type="entry name" value="AA_transpt_TM"/>
</dbReference>
<organism evidence="10 11">
    <name type="scientific">Cyclostephanos tholiformis</name>
    <dbReference type="NCBI Taxonomy" id="382380"/>
    <lineage>
        <taxon>Eukaryota</taxon>
        <taxon>Sar</taxon>
        <taxon>Stramenopiles</taxon>
        <taxon>Ochrophyta</taxon>
        <taxon>Bacillariophyta</taxon>
        <taxon>Coscinodiscophyceae</taxon>
        <taxon>Thalassiosirophycidae</taxon>
        <taxon>Stephanodiscales</taxon>
        <taxon>Stephanodiscaceae</taxon>
        <taxon>Cyclostephanos</taxon>
    </lineage>
</organism>